<feature type="transmembrane region" description="Helical" evidence="7">
    <location>
        <begin position="216"/>
        <end position="238"/>
    </location>
</feature>
<feature type="transmembrane region" description="Helical" evidence="7">
    <location>
        <begin position="88"/>
        <end position="109"/>
    </location>
</feature>
<feature type="transmembrane region" description="Helical" evidence="7">
    <location>
        <begin position="322"/>
        <end position="342"/>
    </location>
</feature>
<evidence type="ECO:0000256" key="1">
    <source>
        <dbReference type="ARBA" id="ARBA00004141"/>
    </source>
</evidence>
<dbReference type="PANTHER" id="PTHR43791">
    <property type="entry name" value="PERMEASE-RELATED"/>
    <property type="match status" value="1"/>
</dbReference>
<dbReference type="RefSeq" id="XP_043013476.1">
    <property type="nucleotide sequence ID" value="XM_043148874.1"/>
</dbReference>
<protein>
    <recommendedName>
        <fullName evidence="8">Major facilitator superfamily (MFS) profile domain-containing protein</fullName>
    </recommendedName>
</protein>
<feature type="transmembrane region" description="Helical" evidence="7">
    <location>
        <begin position="440"/>
        <end position="461"/>
    </location>
</feature>
<feature type="region of interest" description="Disordered" evidence="6">
    <location>
        <begin position="1"/>
        <end position="23"/>
    </location>
</feature>
<dbReference type="PANTHER" id="PTHR43791:SF6">
    <property type="entry name" value="TRANSPORTER, PUTATIVE (AFU_ORTHOLOGUE AFUA_1G16690)-RELATED"/>
    <property type="match status" value="1"/>
</dbReference>
<feature type="transmembrane region" description="Helical" evidence="7">
    <location>
        <begin position="152"/>
        <end position="170"/>
    </location>
</feature>
<evidence type="ECO:0000256" key="4">
    <source>
        <dbReference type="ARBA" id="ARBA00022989"/>
    </source>
</evidence>
<dbReference type="SUPFAM" id="SSF103473">
    <property type="entry name" value="MFS general substrate transporter"/>
    <property type="match status" value="1"/>
</dbReference>
<feature type="transmembrane region" description="Helical" evidence="7">
    <location>
        <begin position="354"/>
        <end position="371"/>
    </location>
</feature>
<dbReference type="GO" id="GO:0016020">
    <property type="term" value="C:membrane"/>
    <property type="evidence" value="ECO:0007669"/>
    <property type="project" value="UniProtKB-SubCell"/>
</dbReference>
<dbReference type="InterPro" id="IPR011701">
    <property type="entry name" value="MFS"/>
</dbReference>
<dbReference type="PROSITE" id="PS50850">
    <property type="entry name" value="MFS"/>
    <property type="match status" value="1"/>
</dbReference>
<dbReference type="KEGG" id="more:E1B28_004400"/>
<dbReference type="Gene3D" id="1.20.1250.20">
    <property type="entry name" value="MFS general substrate transporter like domains"/>
    <property type="match status" value="2"/>
</dbReference>
<feature type="transmembrane region" description="Helical" evidence="7">
    <location>
        <begin position="411"/>
        <end position="434"/>
    </location>
</feature>
<accession>A0A9P7UYM8</accession>
<dbReference type="FunFam" id="1.20.1250.20:FF:000013">
    <property type="entry name" value="MFS general substrate transporter"/>
    <property type="match status" value="1"/>
</dbReference>
<dbReference type="FunFam" id="1.20.1250.20:FF:000057">
    <property type="entry name" value="MFS general substrate transporter"/>
    <property type="match status" value="1"/>
</dbReference>
<reference evidence="9" key="1">
    <citation type="journal article" date="2021" name="Genome Biol. Evol.">
        <title>The assembled and annotated genome of the fairy-ring fungus Marasmius oreades.</title>
        <authorList>
            <person name="Hiltunen M."/>
            <person name="Ament-Velasquez S.L."/>
            <person name="Johannesson H."/>
        </authorList>
    </citation>
    <scope>NUCLEOTIDE SEQUENCE</scope>
    <source>
        <strain evidence="9">03SP1</strain>
    </source>
</reference>
<dbReference type="GO" id="GO:0022857">
    <property type="term" value="F:transmembrane transporter activity"/>
    <property type="evidence" value="ECO:0007669"/>
    <property type="project" value="InterPro"/>
</dbReference>
<feature type="compositionally biased region" description="Basic and acidic residues" evidence="6">
    <location>
        <begin position="7"/>
        <end position="23"/>
    </location>
</feature>
<keyword evidence="3 7" id="KW-0812">Transmembrane</keyword>
<evidence type="ECO:0000259" key="8">
    <source>
        <dbReference type="PROSITE" id="PS50850"/>
    </source>
</evidence>
<sequence length="481" mass="53499">MTRHRLTHEEPPSSSIEEFRPLLPTDHEGNDDIEFGGTQARQELERRLLHKVDTRMSILIVIYILNYIDRNNASAARLRGFEEDLGLHGTQFASILSILYVGYIIMQIPSNIFMNVMGKPSVYLPTCMTLWGVLSVSTGFTTNFSQALLSRFFLGFVEAAFFPGALFLLSKWYKRNELSQRTAMLSIGSLISNATGSLIASAILSSTEGLLGYAAWRWLFFIEGGLTVIMAVFAVFILPDFPETSPWLDSDERALAIKRMTEDTGTHDKRGDLMSSWSAGFSLAVTDWKVWWLAMTLTCFVVSLSFNAYFPTLIESIGYDPVTTLLLCVPPWLFAAVVAVFLSRHSDHTEERCSHITLAMSVGIIGFFLAMSKDMTVRYTSFFLMAQSYAGFICFLAWASGSVSQPPAKGAVAIALINTVASSGNILGAYAWPTQWGPDYAISCGICAVFTLLGIAMCWYFRGQLSLLNAKETDGRYRFML</sequence>
<proteinExistence type="predicted"/>
<feature type="transmembrane region" description="Helical" evidence="7">
    <location>
        <begin position="377"/>
        <end position="399"/>
    </location>
</feature>
<feature type="transmembrane region" description="Helical" evidence="7">
    <location>
        <begin position="290"/>
        <end position="310"/>
    </location>
</feature>
<keyword evidence="10" id="KW-1185">Reference proteome</keyword>
<evidence type="ECO:0000256" key="3">
    <source>
        <dbReference type="ARBA" id="ARBA00022692"/>
    </source>
</evidence>
<dbReference type="Pfam" id="PF07690">
    <property type="entry name" value="MFS_1"/>
    <property type="match status" value="1"/>
</dbReference>
<keyword evidence="5 7" id="KW-0472">Membrane</keyword>
<dbReference type="AlphaFoldDB" id="A0A9P7UYM8"/>
<comment type="caution">
    <text evidence="9">The sequence shown here is derived from an EMBL/GenBank/DDBJ whole genome shotgun (WGS) entry which is preliminary data.</text>
</comment>
<organism evidence="9 10">
    <name type="scientific">Marasmius oreades</name>
    <name type="common">fairy-ring Marasmius</name>
    <dbReference type="NCBI Taxonomy" id="181124"/>
    <lineage>
        <taxon>Eukaryota</taxon>
        <taxon>Fungi</taxon>
        <taxon>Dikarya</taxon>
        <taxon>Basidiomycota</taxon>
        <taxon>Agaricomycotina</taxon>
        <taxon>Agaricomycetes</taxon>
        <taxon>Agaricomycetidae</taxon>
        <taxon>Agaricales</taxon>
        <taxon>Marasmiineae</taxon>
        <taxon>Marasmiaceae</taxon>
        <taxon>Marasmius</taxon>
    </lineage>
</organism>
<keyword evidence="2" id="KW-0813">Transport</keyword>
<name>A0A9P7UYM8_9AGAR</name>
<dbReference type="OrthoDB" id="2985014at2759"/>
<evidence type="ECO:0000256" key="5">
    <source>
        <dbReference type="ARBA" id="ARBA00023136"/>
    </source>
</evidence>
<keyword evidence="4 7" id="KW-1133">Transmembrane helix</keyword>
<feature type="transmembrane region" description="Helical" evidence="7">
    <location>
        <begin position="121"/>
        <end position="140"/>
    </location>
</feature>
<dbReference type="GeneID" id="66073476"/>
<evidence type="ECO:0000256" key="2">
    <source>
        <dbReference type="ARBA" id="ARBA00022448"/>
    </source>
</evidence>
<evidence type="ECO:0000313" key="10">
    <source>
        <dbReference type="Proteomes" id="UP001049176"/>
    </source>
</evidence>
<dbReference type="InterPro" id="IPR036259">
    <property type="entry name" value="MFS_trans_sf"/>
</dbReference>
<feature type="domain" description="Major facilitator superfamily (MFS) profile" evidence="8">
    <location>
        <begin position="55"/>
        <end position="466"/>
    </location>
</feature>
<gene>
    <name evidence="9" type="ORF">E1B28_004400</name>
</gene>
<evidence type="ECO:0000256" key="7">
    <source>
        <dbReference type="SAM" id="Phobius"/>
    </source>
</evidence>
<dbReference type="Proteomes" id="UP001049176">
    <property type="component" value="Chromosome 2"/>
</dbReference>
<evidence type="ECO:0000256" key="6">
    <source>
        <dbReference type="SAM" id="MobiDB-lite"/>
    </source>
</evidence>
<dbReference type="InterPro" id="IPR020846">
    <property type="entry name" value="MFS_dom"/>
</dbReference>
<evidence type="ECO:0000313" key="9">
    <source>
        <dbReference type="EMBL" id="KAG7097006.1"/>
    </source>
</evidence>
<feature type="transmembrane region" description="Helical" evidence="7">
    <location>
        <begin position="182"/>
        <end position="204"/>
    </location>
</feature>
<dbReference type="EMBL" id="CM032182">
    <property type="protein sequence ID" value="KAG7097006.1"/>
    <property type="molecule type" value="Genomic_DNA"/>
</dbReference>
<comment type="subcellular location">
    <subcellularLocation>
        <location evidence="1">Membrane</location>
        <topology evidence="1">Multi-pass membrane protein</topology>
    </subcellularLocation>
</comment>